<evidence type="ECO:0000313" key="1">
    <source>
        <dbReference type="EMBL" id="KIY70164.1"/>
    </source>
</evidence>
<protein>
    <submittedName>
        <fullName evidence="1">Uncharacterized protein</fullName>
    </submittedName>
</protein>
<organism evidence="1 2">
    <name type="scientific">Cylindrobasidium torrendii FP15055 ss-10</name>
    <dbReference type="NCBI Taxonomy" id="1314674"/>
    <lineage>
        <taxon>Eukaryota</taxon>
        <taxon>Fungi</taxon>
        <taxon>Dikarya</taxon>
        <taxon>Basidiomycota</taxon>
        <taxon>Agaricomycotina</taxon>
        <taxon>Agaricomycetes</taxon>
        <taxon>Agaricomycetidae</taxon>
        <taxon>Agaricales</taxon>
        <taxon>Marasmiineae</taxon>
        <taxon>Physalacriaceae</taxon>
        <taxon>Cylindrobasidium</taxon>
    </lineage>
</organism>
<reference evidence="1 2" key="1">
    <citation type="journal article" date="2015" name="Fungal Genet. Biol.">
        <title>Evolution of novel wood decay mechanisms in Agaricales revealed by the genome sequences of Fistulina hepatica and Cylindrobasidium torrendii.</title>
        <authorList>
            <person name="Floudas D."/>
            <person name="Held B.W."/>
            <person name="Riley R."/>
            <person name="Nagy L.G."/>
            <person name="Koehler G."/>
            <person name="Ransdell A.S."/>
            <person name="Younus H."/>
            <person name="Chow J."/>
            <person name="Chiniquy J."/>
            <person name="Lipzen A."/>
            <person name="Tritt A."/>
            <person name="Sun H."/>
            <person name="Haridas S."/>
            <person name="LaButti K."/>
            <person name="Ohm R.A."/>
            <person name="Kues U."/>
            <person name="Blanchette R.A."/>
            <person name="Grigoriev I.V."/>
            <person name="Minto R.E."/>
            <person name="Hibbett D.S."/>
        </authorList>
    </citation>
    <scope>NUCLEOTIDE SEQUENCE [LARGE SCALE GENOMIC DNA]</scope>
    <source>
        <strain evidence="1 2">FP15055 ss-10</strain>
    </source>
</reference>
<dbReference type="EMBL" id="KN880472">
    <property type="protein sequence ID" value="KIY70164.1"/>
    <property type="molecule type" value="Genomic_DNA"/>
</dbReference>
<gene>
    <name evidence="1" type="ORF">CYLTODRAFT_200429</name>
</gene>
<evidence type="ECO:0000313" key="2">
    <source>
        <dbReference type="Proteomes" id="UP000054007"/>
    </source>
</evidence>
<proteinExistence type="predicted"/>
<sequence>MRVASEQQRCLTTFWACVSVVVEFPKFLWLFFPPREDIFCELSAYVDDGAVKLFCIPGLLCRPLCHISVTIVDGGYFCTAPYVRAKYCPLRPNLPSCLVSLIFLPCSKSASAWPTPVLSFYTLT</sequence>
<accession>A0A0D7BJ81</accession>
<dbReference type="Proteomes" id="UP000054007">
    <property type="component" value="Unassembled WGS sequence"/>
</dbReference>
<name>A0A0D7BJ81_9AGAR</name>
<dbReference type="AlphaFoldDB" id="A0A0D7BJ81"/>
<keyword evidence="2" id="KW-1185">Reference proteome</keyword>